<protein>
    <recommendedName>
        <fullName evidence="3">SpoIIAA-like</fullName>
    </recommendedName>
</protein>
<gene>
    <name evidence="1" type="ORF">ACFSRY_16610</name>
</gene>
<dbReference type="EMBL" id="JBHULU010000021">
    <property type="protein sequence ID" value="MFD2515497.1"/>
    <property type="molecule type" value="Genomic_DNA"/>
</dbReference>
<keyword evidence="2" id="KW-1185">Reference proteome</keyword>
<comment type="caution">
    <text evidence="1">The sequence shown here is derived from an EMBL/GenBank/DDBJ whole genome shotgun (WGS) entry which is preliminary data.</text>
</comment>
<name>A0ABW5IPA8_9BACT</name>
<evidence type="ECO:0008006" key="3">
    <source>
        <dbReference type="Google" id="ProtNLM"/>
    </source>
</evidence>
<accession>A0ABW5IPA8</accession>
<evidence type="ECO:0000313" key="1">
    <source>
        <dbReference type="EMBL" id="MFD2515497.1"/>
    </source>
</evidence>
<evidence type="ECO:0000313" key="2">
    <source>
        <dbReference type="Proteomes" id="UP001597544"/>
    </source>
</evidence>
<organism evidence="1 2">
    <name type="scientific">Pontibacter locisalis</name>
    <dbReference type="NCBI Taxonomy" id="1719035"/>
    <lineage>
        <taxon>Bacteria</taxon>
        <taxon>Pseudomonadati</taxon>
        <taxon>Bacteroidota</taxon>
        <taxon>Cytophagia</taxon>
        <taxon>Cytophagales</taxon>
        <taxon>Hymenobacteraceae</taxon>
        <taxon>Pontibacter</taxon>
    </lineage>
</organism>
<proteinExistence type="predicted"/>
<reference evidence="2" key="1">
    <citation type="journal article" date="2019" name="Int. J. Syst. Evol. Microbiol.">
        <title>The Global Catalogue of Microorganisms (GCM) 10K type strain sequencing project: providing services to taxonomists for standard genome sequencing and annotation.</title>
        <authorList>
            <consortium name="The Broad Institute Genomics Platform"/>
            <consortium name="The Broad Institute Genome Sequencing Center for Infectious Disease"/>
            <person name="Wu L."/>
            <person name="Ma J."/>
        </authorList>
    </citation>
    <scope>NUCLEOTIDE SEQUENCE [LARGE SCALE GENOMIC DNA]</scope>
    <source>
        <strain evidence="2">KCTC 42498</strain>
    </source>
</reference>
<sequence length="140" mass="16565">MKVYSSNFLEVDYHADHGWLCLRCFGKLESKEFRESLEKALEFAEENQVKQWLLDFREIGSLDENEDAWLQSYLFPKIMMRLGTSNYIAIVLSEKCYEVLLKEAGKFGLKSYNSFIIINTFYNLDEASRWLKKHRINKAS</sequence>
<dbReference type="RefSeq" id="WP_377510344.1">
    <property type="nucleotide sequence ID" value="NZ_JBHULU010000021.1"/>
</dbReference>
<dbReference type="Proteomes" id="UP001597544">
    <property type="component" value="Unassembled WGS sequence"/>
</dbReference>